<evidence type="ECO:0000313" key="1">
    <source>
        <dbReference type="EMBL" id="KAH8007770.1"/>
    </source>
</evidence>
<proteinExistence type="predicted"/>
<evidence type="ECO:0000313" key="2">
    <source>
        <dbReference type="Proteomes" id="UP000827872"/>
    </source>
</evidence>
<dbReference type="EMBL" id="CM037619">
    <property type="protein sequence ID" value="KAH8007770.1"/>
    <property type="molecule type" value="Genomic_DNA"/>
</dbReference>
<organism evidence="1 2">
    <name type="scientific">Sphaerodactylus townsendi</name>
    <dbReference type="NCBI Taxonomy" id="933632"/>
    <lineage>
        <taxon>Eukaryota</taxon>
        <taxon>Metazoa</taxon>
        <taxon>Chordata</taxon>
        <taxon>Craniata</taxon>
        <taxon>Vertebrata</taxon>
        <taxon>Euteleostomi</taxon>
        <taxon>Lepidosauria</taxon>
        <taxon>Squamata</taxon>
        <taxon>Bifurcata</taxon>
        <taxon>Gekkota</taxon>
        <taxon>Sphaerodactylidae</taxon>
        <taxon>Sphaerodactylus</taxon>
    </lineage>
</organism>
<keyword evidence="2" id="KW-1185">Reference proteome</keyword>
<sequence length="122" mass="13844">MNSQSHLRRKYTYLHFSSPVRLEVKPPPRQARCGLPQRNRQHLQLSSAEPTLQDLAINGVTVPRSGQYRRPKMEIHVYIPSGKKVADAESLDEGFLEKTETEHAQLGGLCPVKTVKWAGGRW</sequence>
<name>A0ACB8FS61_9SAUR</name>
<gene>
    <name evidence="1" type="ORF">K3G42_025541</name>
</gene>
<protein>
    <submittedName>
        <fullName evidence="1">Uncharacterized protein</fullName>
    </submittedName>
</protein>
<accession>A0ACB8FS61</accession>
<reference evidence="1" key="1">
    <citation type="submission" date="2021-08" db="EMBL/GenBank/DDBJ databases">
        <title>The first chromosome-level gecko genome reveals the dynamic sex chromosomes of Neotropical dwarf geckos (Sphaerodactylidae: Sphaerodactylus).</title>
        <authorList>
            <person name="Pinto B.J."/>
            <person name="Keating S.E."/>
            <person name="Gamble T."/>
        </authorList>
    </citation>
    <scope>NUCLEOTIDE SEQUENCE</scope>
    <source>
        <strain evidence="1">TG3544</strain>
    </source>
</reference>
<dbReference type="Proteomes" id="UP000827872">
    <property type="component" value="Linkage Group LG06"/>
</dbReference>
<comment type="caution">
    <text evidence="1">The sequence shown here is derived from an EMBL/GenBank/DDBJ whole genome shotgun (WGS) entry which is preliminary data.</text>
</comment>